<dbReference type="Gene3D" id="3.40.50.720">
    <property type="entry name" value="NAD(P)-binding Rossmann-like Domain"/>
    <property type="match status" value="1"/>
</dbReference>
<evidence type="ECO:0000256" key="2">
    <source>
        <dbReference type="RuleBase" id="RU364082"/>
    </source>
</evidence>
<comment type="function">
    <text evidence="2">Catalyzes the reduction of dTDP-6-deoxy-L-lyxo-4-hexulose to yield dTDP-L-rhamnose.</text>
</comment>
<dbReference type="AlphaFoldDB" id="A0A1J5DNG4"/>
<dbReference type="GO" id="GO:0005829">
    <property type="term" value="C:cytosol"/>
    <property type="evidence" value="ECO:0007669"/>
    <property type="project" value="TreeGrafter"/>
</dbReference>
<dbReference type="CDD" id="cd05254">
    <property type="entry name" value="dTDP_HR_like_SDR_e"/>
    <property type="match status" value="1"/>
</dbReference>
<dbReference type="NCBIfam" id="TIGR01214">
    <property type="entry name" value="rmlD"/>
    <property type="match status" value="1"/>
</dbReference>
<dbReference type="SUPFAM" id="SSF51735">
    <property type="entry name" value="NAD(P)-binding Rossmann-fold domains"/>
    <property type="match status" value="1"/>
</dbReference>
<proteinExistence type="inferred from homology"/>
<reference evidence="4 5" key="1">
    <citation type="journal article" date="2016" name="Environ. Microbiol.">
        <title>Genomic resolution of a cold subsurface aquifer community provides metabolic insights for novel microbes adapted to high CO concentrations.</title>
        <authorList>
            <person name="Probst A.J."/>
            <person name="Castelle C.J."/>
            <person name="Singh A."/>
            <person name="Brown C.T."/>
            <person name="Anantharaman K."/>
            <person name="Sharon I."/>
            <person name="Hug L.A."/>
            <person name="Burstein D."/>
            <person name="Emerson J.B."/>
            <person name="Thomas B.C."/>
            <person name="Banfield J.F."/>
        </authorList>
    </citation>
    <scope>NUCLEOTIDE SEQUENCE [LARGE SCALE GENOMIC DNA]</scope>
    <source>
        <strain evidence="4">CG2_30_40_21</strain>
    </source>
</reference>
<dbReference type="GO" id="GO:0008831">
    <property type="term" value="F:dTDP-4-dehydrorhamnose reductase activity"/>
    <property type="evidence" value="ECO:0007669"/>
    <property type="project" value="UniProtKB-EC"/>
</dbReference>
<gene>
    <name evidence="4" type="ORF">AUJ95_07930</name>
</gene>
<protein>
    <recommendedName>
        <fullName evidence="2">dTDP-4-dehydrorhamnose reductase</fullName>
        <ecNumber evidence="2">1.1.1.133</ecNumber>
    </recommendedName>
</protein>
<name>A0A1J5DNG4_9BACT</name>
<dbReference type="Pfam" id="PF04321">
    <property type="entry name" value="RmlD_sub_bind"/>
    <property type="match status" value="1"/>
</dbReference>
<feature type="domain" description="RmlD-like substrate binding" evidence="3">
    <location>
        <begin position="1"/>
        <end position="280"/>
    </location>
</feature>
<dbReference type="PANTHER" id="PTHR10491:SF4">
    <property type="entry name" value="METHIONINE ADENOSYLTRANSFERASE 2 SUBUNIT BETA"/>
    <property type="match status" value="1"/>
</dbReference>
<dbReference type="Proteomes" id="UP000183085">
    <property type="component" value="Unassembled WGS sequence"/>
</dbReference>
<dbReference type="PANTHER" id="PTHR10491">
    <property type="entry name" value="DTDP-4-DEHYDRORHAMNOSE REDUCTASE"/>
    <property type="match status" value="1"/>
</dbReference>
<keyword evidence="2" id="KW-0521">NADP</keyword>
<organism evidence="4 5">
    <name type="scientific">Candidatus Desantisbacteria bacterium CG2_30_40_21</name>
    <dbReference type="NCBI Taxonomy" id="1817895"/>
    <lineage>
        <taxon>Bacteria</taxon>
        <taxon>Candidatus Desantisiibacteriota</taxon>
    </lineage>
</organism>
<dbReference type="EC" id="1.1.1.133" evidence="2"/>
<dbReference type="GO" id="GO:0019305">
    <property type="term" value="P:dTDP-rhamnose biosynthetic process"/>
    <property type="evidence" value="ECO:0007669"/>
    <property type="project" value="UniProtKB-UniPathway"/>
</dbReference>
<dbReference type="UniPathway" id="UPA00124"/>
<comment type="similarity">
    <text evidence="1 2">Belongs to the dTDP-4-dehydrorhamnose reductase family.</text>
</comment>
<accession>A0A1J5DNG4</accession>
<evidence type="ECO:0000313" key="5">
    <source>
        <dbReference type="Proteomes" id="UP000183085"/>
    </source>
</evidence>
<dbReference type="InterPro" id="IPR036291">
    <property type="entry name" value="NAD(P)-bd_dom_sf"/>
</dbReference>
<comment type="pathway">
    <text evidence="2">Carbohydrate biosynthesis; dTDP-L-rhamnose biosynthesis.</text>
</comment>
<sequence length="288" mass="32891">MKILVTGAGGQLGREIRDLSDNYPYQFIFTDISDLDITNLALVKQNVLENKVSCVINCAAYTAVDVAESKPDIATIVNVDAVRNLVLVSNEFDIPLIHISTDYVFDGEKSTPYNETDKPNPLSVYGKTKLEGEQEILKNAFRAIIFRTSWLYSNYGNNFVKTIIRLGKERDRLKLVYDQIGTPTYAKDMAEFILNNIQFISQHEKPDIYHYSNEGVASWYDFAKAIIELAKIDCTIEPIETYEYPTPARRPCYSVLSKKKVKQIFGANISYWRDSLRNCLIQPKKEII</sequence>
<dbReference type="STRING" id="1817895.AUJ95_07930"/>
<evidence type="ECO:0000259" key="3">
    <source>
        <dbReference type="Pfam" id="PF04321"/>
    </source>
</evidence>
<dbReference type="InterPro" id="IPR005913">
    <property type="entry name" value="dTDP_dehydrorham_reduct"/>
</dbReference>
<dbReference type="EMBL" id="MNYI01000203">
    <property type="protein sequence ID" value="OIP37652.1"/>
    <property type="molecule type" value="Genomic_DNA"/>
</dbReference>
<dbReference type="Gene3D" id="3.90.25.10">
    <property type="entry name" value="UDP-galactose 4-epimerase, domain 1"/>
    <property type="match status" value="1"/>
</dbReference>
<comment type="caution">
    <text evidence="4">The sequence shown here is derived from an EMBL/GenBank/DDBJ whole genome shotgun (WGS) entry which is preliminary data.</text>
</comment>
<evidence type="ECO:0000256" key="1">
    <source>
        <dbReference type="ARBA" id="ARBA00010944"/>
    </source>
</evidence>
<evidence type="ECO:0000313" key="4">
    <source>
        <dbReference type="EMBL" id="OIP37652.1"/>
    </source>
</evidence>
<keyword evidence="2" id="KW-0560">Oxidoreductase</keyword>
<dbReference type="InterPro" id="IPR029903">
    <property type="entry name" value="RmlD-like-bd"/>
</dbReference>